<dbReference type="PANTHER" id="PTHR10571">
    <property type="entry name" value="UDP-N-ACETYLGLUCOSAMINE--DOLICHYL-PHOSPHATE N-ACETYLGLUCOSAMINEPHOSPHOTRANSFERASE"/>
    <property type="match status" value="1"/>
</dbReference>
<dbReference type="InterPro" id="IPR033895">
    <property type="entry name" value="GPT"/>
</dbReference>
<evidence type="ECO:0000256" key="4">
    <source>
        <dbReference type="ARBA" id="ARBA00009317"/>
    </source>
</evidence>
<keyword evidence="9" id="KW-0808">Transferase</keyword>
<dbReference type="InterPro" id="IPR048439">
    <property type="entry name" value="DPAGT1_ins"/>
</dbReference>
<dbReference type="InterPro" id="IPR000715">
    <property type="entry name" value="Glycosyl_transferase_4"/>
</dbReference>
<dbReference type="RefSeq" id="XP_026103251.1">
    <property type="nucleotide sequence ID" value="XM_026247466.1"/>
</dbReference>
<evidence type="ECO:0000256" key="17">
    <source>
        <dbReference type="ARBA" id="ARBA00029567"/>
    </source>
</evidence>
<keyword evidence="8" id="KW-0328">Glycosyltransferase</keyword>
<evidence type="ECO:0000256" key="15">
    <source>
        <dbReference type="ARBA" id="ARBA00023136"/>
    </source>
</evidence>
<keyword evidence="23" id="KW-1185">Reference proteome</keyword>
<keyword evidence="14 21" id="KW-1133">Transmembrane helix</keyword>
<proteinExistence type="inferred from homology"/>
<keyword evidence="10 21" id="KW-0812">Transmembrane</keyword>
<feature type="transmembrane region" description="Helical" evidence="21">
    <location>
        <begin position="61"/>
        <end position="84"/>
    </location>
</feature>
<accession>A0A6P6N4E2</accession>
<dbReference type="GO" id="GO:0046872">
    <property type="term" value="F:metal ion binding"/>
    <property type="evidence" value="ECO:0007669"/>
    <property type="project" value="UniProtKB-KW"/>
</dbReference>
<keyword evidence="12" id="KW-0256">Endoplasmic reticulum</keyword>
<dbReference type="GO" id="GO:0016757">
    <property type="term" value="F:glycosyltransferase activity"/>
    <property type="evidence" value="ECO:0007669"/>
    <property type="project" value="UniProtKB-KW"/>
</dbReference>
<feature type="transmembrane region" description="Helical" evidence="21">
    <location>
        <begin position="228"/>
        <end position="249"/>
    </location>
</feature>
<evidence type="ECO:0000256" key="13">
    <source>
        <dbReference type="ARBA" id="ARBA00022842"/>
    </source>
</evidence>
<evidence type="ECO:0000256" key="19">
    <source>
        <dbReference type="ARBA" id="ARBA00044717"/>
    </source>
</evidence>
<evidence type="ECO:0000256" key="18">
    <source>
        <dbReference type="ARBA" id="ARBA00033238"/>
    </source>
</evidence>
<evidence type="ECO:0000256" key="8">
    <source>
        <dbReference type="ARBA" id="ARBA00022676"/>
    </source>
</evidence>
<dbReference type="GeneID" id="113074633"/>
<evidence type="ECO:0000256" key="12">
    <source>
        <dbReference type="ARBA" id="ARBA00022824"/>
    </source>
</evidence>
<dbReference type="UniPathway" id="UPA00378"/>
<dbReference type="PROSITE" id="PS51257">
    <property type="entry name" value="PROKAR_LIPOPROTEIN"/>
    <property type="match status" value="1"/>
</dbReference>
<feature type="transmembrane region" description="Helical" evidence="21">
    <location>
        <begin position="174"/>
        <end position="195"/>
    </location>
</feature>
<dbReference type="GO" id="GO:0003975">
    <property type="term" value="F:UDP-N-acetylglucosamine-dolichyl-phosphate N-acetylglucosaminephosphotransferase activity"/>
    <property type="evidence" value="ECO:0007669"/>
    <property type="project" value="UniProtKB-EC"/>
</dbReference>
<feature type="transmembrane region" description="Helical" evidence="21">
    <location>
        <begin position="331"/>
        <end position="353"/>
    </location>
</feature>
<dbReference type="EC" id="2.7.8.15" evidence="6"/>
<evidence type="ECO:0000313" key="24">
    <source>
        <dbReference type="RefSeq" id="XP_026103251.1"/>
    </source>
</evidence>
<reference evidence="24" key="1">
    <citation type="submission" date="2025-08" db="UniProtKB">
        <authorList>
            <consortium name="RefSeq"/>
        </authorList>
    </citation>
    <scope>IDENTIFICATION</scope>
    <source>
        <strain evidence="24">Wakin</strain>
        <tissue evidence="24">Muscle</tissue>
    </source>
</reference>
<evidence type="ECO:0000256" key="9">
    <source>
        <dbReference type="ARBA" id="ARBA00022679"/>
    </source>
</evidence>
<comment type="function">
    <text evidence="19">UDP-N-acetylglucosamine--dolichyl-phosphate N-acetylglucosaminephosphotransferase that operates in the biosynthetic pathway of dolichol-linked oligosaccharides, the glycan precursors employed in protein asparagine (N)-glycosylation. The assembly of dolichol-linked oligosaccharides begins on the cytosolic side of the endoplasmic reticulum membrane and finishes in its lumen. The sequential addition of sugars to dolichol pyrophosphate produces dolichol-linked oligosaccharides containing fourteen sugars, including two GlcNAcs, nine mannoses and three glucoses. Once assembled, the oligosaccharide is transferred from the lipid to nascent proteins by oligosaccharyltransferases. Catalyzes the initial step of dolichol-linked oligosaccharide biosynthesis, transfering GlcNAc-1-P from cytosolic UDP-GlcNAc onto the carrier lipid dolichyl phosphate (P-dolichol), yielding GlcNAc-P-P-dolichol embedded in the cytoplasmic leaflet of the endoplasmic reticulum membrane.</text>
</comment>
<feature type="domain" description="DPAGT1 insertion" evidence="22">
    <location>
        <begin position="270"/>
        <end position="312"/>
    </location>
</feature>
<evidence type="ECO:0000259" key="22">
    <source>
        <dbReference type="Pfam" id="PF21383"/>
    </source>
</evidence>
<comment type="catalytic activity">
    <reaction evidence="20">
        <text>a di-trans,poly-cis-dolichyl phosphate + UDP-N-acetyl-alpha-D-glucosamine = an N-acetyl-alpha-D-glucosaminyl-diphospho-di-trans,poly-cis-dolichol + UMP</text>
        <dbReference type="Rhea" id="RHEA:13289"/>
        <dbReference type="Rhea" id="RHEA-COMP:19498"/>
        <dbReference type="Rhea" id="RHEA-COMP:19507"/>
        <dbReference type="ChEBI" id="CHEBI:57683"/>
        <dbReference type="ChEBI" id="CHEBI:57705"/>
        <dbReference type="ChEBI" id="CHEBI:57865"/>
        <dbReference type="ChEBI" id="CHEBI:58427"/>
        <dbReference type="EC" id="2.7.8.15"/>
    </reaction>
    <physiologicalReaction direction="left-to-right" evidence="20">
        <dbReference type="Rhea" id="RHEA:13290"/>
    </physiologicalReaction>
</comment>
<protein>
    <recommendedName>
        <fullName evidence="7">UDP-N-acetylglucosamine--dolichyl-phosphate N-acetylglucosaminephosphotransferase</fullName>
        <ecNumber evidence="6">2.7.8.15</ecNumber>
    </recommendedName>
    <alternativeName>
        <fullName evidence="17">GlcNAc-1-P transferase</fullName>
    </alternativeName>
    <alternativeName>
        <fullName evidence="18">N-acetylglucosamine-1-phosphate transferase</fullName>
    </alternativeName>
</protein>
<comment type="subcellular location">
    <subcellularLocation>
        <location evidence="2">Endoplasmic reticulum membrane</location>
        <topology evidence="2">Multi-pass membrane protein</topology>
    </subcellularLocation>
</comment>
<dbReference type="Pfam" id="PF21383">
    <property type="entry name" value="DPAGT1_ins"/>
    <property type="match status" value="1"/>
</dbReference>
<dbReference type="Proteomes" id="UP000515129">
    <property type="component" value="Chromosome 5"/>
</dbReference>
<keyword evidence="16" id="KW-0325">Glycoprotein</keyword>
<feature type="transmembrane region" description="Helical" evidence="21">
    <location>
        <begin position="12"/>
        <end position="30"/>
    </location>
</feature>
<feature type="transmembrane region" description="Helical" evidence="21">
    <location>
        <begin position="96"/>
        <end position="115"/>
    </location>
</feature>
<keyword evidence="13" id="KW-0460">Magnesium</keyword>
<dbReference type="GO" id="GO:0006488">
    <property type="term" value="P:dolichol-linked oligosaccharide biosynthetic process"/>
    <property type="evidence" value="ECO:0007669"/>
    <property type="project" value="InterPro"/>
</dbReference>
<evidence type="ECO:0000256" key="3">
    <source>
        <dbReference type="ARBA" id="ARBA00004922"/>
    </source>
</evidence>
<feature type="transmembrane region" description="Helical" evidence="21">
    <location>
        <begin position="135"/>
        <end position="153"/>
    </location>
</feature>
<feature type="transmembrane region" description="Helical" evidence="21">
    <location>
        <begin position="201"/>
        <end position="221"/>
    </location>
</feature>
<comment type="cofactor">
    <cofactor evidence="1">
        <name>Mg(2+)</name>
        <dbReference type="ChEBI" id="CHEBI:18420"/>
    </cofactor>
</comment>
<evidence type="ECO:0000256" key="21">
    <source>
        <dbReference type="SAM" id="Phobius"/>
    </source>
</evidence>
<evidence type="ECO:0000256" key="10">
    <source>
        <dbReference type="ARBA" id="ARBA00022692"/>
    </source>
</evidence>
<dbReference type="GO" id="GO:0005789">
    <property type="term" value="C:endoplasmic reticulum membrane"/>
    <property type="evidence" value="ECO:0007669"/>
    <property type="project" value="UniProtKB-SubCell"/>
</dbReference>
<dbReference type="Pfam" id="PF00953">
    <property type="entry name" value="Glycos_transf_4"/>
    <property type="match status" value="2"/>
</dbReference>
<comment type="similarity">
    <text evidence="4">Belongs to the glycosyltransferase 4 family.</text>
</comment>
<evidence type="ECO:0000256" key="1">
    <source>
        <dbReference type="ARBA" id="ARBA00001946"/>
    </source>
</evidence>
<evidence type="ECO:0000256" key="7">
    <source>
        <dbReference type="ARBA" id="ARBA00017659"/>
    </source>
</evidence>
<sequence length="360" mass="41080">MEKMSPIPALPLIINCCMSALGCVATVKLIPAFKNHFISARLCGMDLNKTIKKEVPESQGVISGTVFLIILFLFIPVPFLHCFMGERCQRFPHNEFVQLIGALLAICCMIFLGFADDVLNLRWRHKLMLPTMASLPLLMVYFTNFGNTVIVVPKPFRVLLGMHLDLGDYRDDHVFSLYFMIPFFFTTLALFYHNWYPSSVFVGDTFCYFAGMTFAVVGILGHFSKTMLLFFIPQVINFIYSLPQLFHIIPCPRHRLPRLQSDTGKLGMSYSKFKQKDLGKLGQLILKVAEMLWLLDVRRGQEGDDEFIECNNMTLINLVLKVLGPTHERNLTAIMLLIQVLGSAVAFGIRYHLVRLFYDV</sequence>
<organism evidence="23 24">
    <name type="scientific">Carassius auratus</name>
    <name type="common">Goldfish</name>
    <dbReference type="NCBI Taxonomy" id="7957"/>
    <lineage>
        <taxon>Eukaryota</taxon>
        <taxon>Metazoa</taxon>
        <taxon>Chordata</taxon>
        <taxon>Craniata</taxon>
        <taxon>Vertebrata</taxon>
        <taxon>Euteleostomi</taxon>
        <taxon>Actinopterygii</taxon>
        <taxon>Neopterygii</taxon>
        <taxon>Teleostei</taxon>
        <taxon>Ostariophysi</taxon>
        <taxon>Cypriniformes</taxon>
        <taxon>Cyprinidae</taxon>
        <taxon>Cyprininae</taxon>
        <taxon>Carassius</taxon>
    </lineage>
</organism>
<name>A0A6P6N4E2_CARAU</name>
<dbReference type="PANTHER" id="PTHR10571:SF0">
    <property type="entry name" value="UDP-N-ACETYLGLUCOSAMINE--DOLICHYL-PHOSPHATE N-ACETYLGLUCOSAMINEPHOSPHOTRANSFERASE"/>
    <property type="match status" value="1"/>
</dbReference>
<comment type="subunit">
    <text evidence="5">Homodimer.</text>
</comment>
<keyword evidence="11" id="KW-0479">Metal-binding</keyword>
<gene>
    <name evidence="24" type="primary">LOC113074633</name>
</gene>
<evidence type="ECO:0000256" key="16">
    <source>
        <dbReference type="ARBA" id="ARBA00023180"/>
    </source>
</evidence>
<evidence type="ECO:0000256" key="6">
    <source>
        <dbReference type="ARBA" id="ARBA00013225"/>
    </source>
</evidence>
<evidence type="ECO:0000256" key="14">
    <source>
        <dbReference type="ARBA" id="ARBA00022989"/>
    </source>
</evidence>
<comment type="pathway">
    <text evidence="3">Protein modification; protein glycosylation.</text>
</comment>
<evidence type="ECO:0000256" key="11">
    <source>
        <dbReference type="ARBA" id="ARBA00022723"/>
    </source>
</evidence>
<evidence type="ECO:0000256" key="5">
    <source>
        <dbReference type="ARBA" id="ARBA00011738"/>
    </source>
</evidence>
<keyword evidence="15 21" id="KW-0472">Membrane</keyword>
<dbReference type="CDD" id="cd06855">
    <property type="entry name" value="GT_GPT_euk"/>
    <property type="match status" value="1"/>
</dbReference>
<dbReference type="AlphaFoldDB" id="A0A6P6N4E2"/>
<evidence type="ECO:0000313" key="23">
    <source>
        <dbReference type="Proteomes" id="UP000515129"/>
    </source>
</evidence>
<evidence type="ECO:0000256" key="2">
    <source>
        <dbReference type="ARBA" id="ARBA00004477"/>
    </source>
</evidence>
<evidence type="ECO:0000256" key="20">
    <source>
        <dbReference type="ARBA" id="ARBA00045078"/>
    </source>
</evidence>